<proteinExistence type="predicted"/>
<keyword evidence="1" id="KW-0812">Transmembrane</keyword>
<accession>A0A4Q1CLQ5</accession>
<sequence length="142" mass="16233">MTTTKKLKIWTLITHGLILVGAGHGILFLFIIEIFTFPYLTKDSFIFSFNGVDNHFAVIGFLSLLGQICLLFSLFNLKQNLKNVFQIVGLILFWLSIAYFIYDTTKDSYTHIALVTVIPFAVCTIITFLGQSVRRLYNRIID</sequence>
<protein>
    <submittedName>
        <fullName evidence="2">Uncharacterized protein</fullName>
    </submittedName>
</protein>
<evidence type="ECO:0000313" key="3">
    <source>
        <dbReference type="Proteomes" id="UP000290204"/>
    </source>
</evidence>
<feature type="transmembrane region" description="Helical" evidence="1">
    <location>
        <begin position="12"/>
        <end position="35"/>
    </location>
</feature>
<keyword evidence="3" id="KW-1185">Reference proteome</keyword>
<dbReference type="OrthoDB" id="9942694at2"/>
<reference evidence="2 3" key="1">
    <citation type="submission" date="2019-01" db="EMBL/GenBank/DDBJ databases">
        <title>Lacibacter sp. strain TTM-7.</title>
        <authorList>
            <person name="Chen W.-M."/>
        </authorList>
    </citation>
    <scope>NUCLEOTIDE SEQUENCE [LARGE SCALE GENOMIC DNA]</scope>
    <source>
        <strain evidence="2 3">TTM-7</strain>
    </source>
</reference>
<dbReference type="EMBL" id="SDHW01000001">
    <property type="protein sequence ID" value="RXK61957.1"/>
    <property type="molecule type" value="Genomic_DNA"/>
</dbReference>
<evidence type="ECO:0000313" key="2">
    <source>
        <dbReference type="EMBL" id="RXK61957.1"/>
    </source>
</evidence>
<keyword evidence="1" id="KW-1133">Transmembrane helix</keyword>
<gene>
    <name evidence="2" type="ORF">ESA94_02790</name>
</gene>
<name>A0A4Q1CLQ5_9BACT</name>
<dbReference type="Proteomes" id="UP000290204">
    <property type="component" value="Unassembled WGS sequence"/>
</dbReference>
<keyword evidence="1" id="KW-0472">Membrane</keyword>
<dbReference type="AlphaFoldDB" id="A0A4Q1CLQ5"/>
<evidence type="ECO:0000256" key="1">
    <source>
        <dbReference type="SAM" id="Phobius"/>
    </source>
</evidence>
<organism evidence="2 3">
    <name type="scientific">Lacibacter luteus</name>
    <dbReference type="NCBI Taxonomy" id="2508719"/>
    <lineage>
        <taxon>Bacteria</taxon>
        <taxon>Pseudomonadati</taxon>
        <taxon>Bacteroidota</taxon>
        <taxon>Chitinophagia</taxon>
        <taxon>Chitinophagales</taxon>
        <taxon>Chitinophagaceae</taxon>
        <taxon>Lacibacter</taxon>
    </lineage>
</organism>
<feature type="transmembrane region" description="Helical" evidence="1">
    <location>
        <begin position="84"/>
        <end position="102"/>
    </location>
</feature>
<comment type="caution">
    <text evidence="2">The sequence shown here is derived from an EMBL/GenBank/DDBJ whole genome shotgun (WGS) entry which is preliminary data.</text>
</comment>
<feature type="transmembrane region" description="Helical" evidence="1">
    <location>
        <begin position="108"/>
        <end position="129"/>
    </location>
</feature>
<feature type="transmembrane region" description="Helical" evidence="1">
    <location>
        <begin position="55"/>
        <end position="77"/>
    </location>
</feature>
<dbReference type="RefSeq" id="WP_129129329.1">
    <property type="nucleotide sequence ID" value="NZ_SDHW01000001.1"/>
</dbReference>